<keyword evidence="9" id="KW-0040">ANK repeat</keyword>
<dbReference type="GO" id="GO:1990166">
    <property type="term" value="P:protein localization to site of double-strand break"/>
    <property type="evidence" value="ECO:0007669"/>
    <property type="project" value="TreeGrafter"/>
</dbReference>
<dbReference type="Pfam" id="PF00023">
    <property type="entry name" value="Ank"/>
    <property type="match status" value="1"/>
</dbReference>
<dbReference type="Gene3D" id="3.40.50.10190">
    <property type="entry name" value="BRCT domain"/>
    <property type="match status" value="2"/>
</dbReference>
<dbReference type="GO" id="GO:0035861">
    <property type="term" value="C:site of double-strand break"/>
    <property type="evidence" value="ECO:0007669"/>
    <property type="project" value="TreeGrafter"/>
</dbReference>
<feature type="repeat" description="ANK" evidence="9">
    <location>
        <begin position="825"/>
        <end position="857"/>
    </location>
</feature>
<reference evidence="12 13" key="1">
    <citation type="submission" date="2019-09" db="EMBL/GenBank/DDBJ databases">
        <title>Bird 10,000 Genomes (B10K) Project - Family phase.</title>
        <authorList>
            <person name="Zhang G."/>
        </authorList>
    </citation>
    <scope>NUCLEOTIDE SEQUENCE [LARGE SCALE GENOMIC DNA]</scope>
    <source>
        <strain evidence="12">B10K-DU-029-76</strain>
        <tissue evidence="12">Heart</tissue>
    </source>
</reference>
<evidence type="ECO:0000256" key="10">
    <source>
        <dbReference type="SAM" id="Phobius"/>
    </source>
</evidence>
<dbReference type="PROSITE" id="PS50297">
    <property type="entry name" value="ANK_REP_REGION"/>
    <property type="match status" value="2"/>
</dbReference>
<comment type="caution">
    <text evidence="12">The sequence shown here is derived from an EMBL/GenBank/DDBJ whole genome shotgun (WGS) entry which is preliminary data.</text>
</comment>
<feature type="transmembrane region" description="Helical" evidence="10">
    <location>
        <begin position="202"/>
        <end position="222"/>
    </location>
</feature>
<keyword evidence="6" id="KW-0234">DNA repair</keyword>
<evidence type="ECO:0000256" key="6">
    <source>
        <dbReference type="ARBA" id="ARBA00023204"/>
    </source>
</evidence>
<dbReference type="OrthoDB" id="273147at2759"/>
<protein>
    <submittedName>
        <fullName evidence="12">SLF1 protein</fullName>
    </submittedName>
</protein>
<sequence length="1010" mass="115072">KYRNCTHLIAKKLCKSEKVLAACAAGKWILTQEYIINSAKSGRWLDETTYEWGYEIEKDTHYSPQMQSAPKRWRKELTRSGAPGAFHGWKVVLPVKEGDKRMASFRRILEAGKATICSSQNAEDNVTHIFINKNSFPMQNKECLSEAQYYPFQYLGDYLLENEIKNTEDAQANHFLTSEEADQIKTNMQLAEMKNAVIKHMYFAAVTYFLWTFIFHLFLLNFNGCTSSASQQSVSSSSAKMQANAALYSLLNIKALQKVPPDAERSSSVFYHPSVTLANKLKTASPLPPKCNAKRIRGKLCAIKIFRALKSTGINTCVIYSITCFSDMLCGNRRTREIKQLHGLWFYNVKNTNLSRGTCYILEGLVEENLFLDVITELAGGPKYSTPPVPILHSLLEQVLLGNADAVFCAKLSHVLYIVLQCDPPWKSPSMLKYYLDLLQCPVCKKGTWSLIEMLVRSCLYCKTICHAVSGREDEQKVAHKALLKFFFDLVKAEVEFLTKSLVEGTNSQHQQVMPQTVLLKTFWLGSETLVLFTKHINILADWVILSHREWSRKNDAFRCEIAYLLNAILGTVVEYWIISSLLLDRNMFHQIADGLAHYIAISCDDFLIGELETFICSIPSPWLQMFVAEAVFKKMCLQRNVTISREPLSLQKIVCSYLPALREVNMHETGKIDKAKKNKKKLGQRPCSESQRALQMLNGDKQNQVKVLPDLPDLNFNNCAPLAKKCRKKAKVEAPNTKENCYFLAEEVQFYRRNIKGETALHKACISNKVERLIQLLSSPGTDINARDYAGWTPLHEACNHGSTVCVHEILQRCPEVDLLSQVDGVTPLHDALSNGHVEIGKLLLQHGGPVLLQQRDSNGKLPLDYIESMPVKQELLNVVHPEENIERFYERTEKEFFSQQRELWLILFSKMLLNICSVYNLSSPFILTLREVACSNGFEVMARDISKMKNKFSADWLVDTYFRELETFQKLPQILQEISAIKAFFPGEQMKALLATLETMVEACWLFK</sequence>
<keyword evidence="8" id="KW-0539">Nucleus</keyword>
<keyword evidence="10" id="KW-0472">Membrane</keyword>
<dbReference type="Proteomes" id="UP000559068">
    <property type="component" value="Unassembled WGS sequence"/>
</dbReference>
<keyword evidence="13" id="KW-1185">Reference proteome</keyword>
<dbReference type="InterPro" id="IPR036420">
    <property type="entry name" value="BRCT_dom_sf"/>
</dbReference>
<evidence type="ECO:0000256" key="2">
    <source>
        <dbReference type="ARBA" id="ARBA00004300"/>
    </source>
</evidence>
<evidence type="ECO:0000256" key="4">
    <source>
        <dbReference type="ARBA" id="ARBA00022737"/>
    </source>
</evidence>
<dbReference type="PANTHER" id="PTHR46677">
    <property type="entry name" value="SMC5-SMC6 COMPLEX LOCALIZATION FACTOR PROTEIN 1"/>
    <property type="match status" value="1"/>
</dbReference>
<dbReference type="GO" id="GO:0005634">
    <property type="term" value="C:nucleus"/>
    <property type="evidence" value="ECO:0007669"/>
    <property type="project" value="UniProtKB-SubCell"/>
</dbReference>
<keyword evidence="3" id="KW-0963">Cytoplasm</keyword>
<evidence type="ECO:0000256" key="8">
    <source>
        <dbReference type="ARBA" id="ARBA00023242"/>
    </source>
</evidence>
<dbReference type="InterPro" id="IPR042479">
    <property type="entry name" value="Slf1"/>
</dbReference>
<evidence type="ECO:0000259" key="11">
    <source>
        <dbReference type="Pfam" id="PF23294"/>
    </source>
</evidence>
<evidence type="ECO:0000256" key="5">
    <source>
        <dbReference type="ARBA" id="ARBA00022763"/>
    </source>
</evidence>
<dbReference type="GO" id="GO:0006281">
    <property type="term" value="P:DNA repair"/>
    <property type="evidence" value="ECO:0007669"/>
    <property type="project" value="UniProtKB-KW"/>
</dbReference>
<name>A0A7K6UIJ5_9AVES</name>
<keyword evidence="10" id="KW-1133">Transmembrane helix</keyword>
<accession>A0A7K6UIJ5</accession>
<dbReference type="GO" id="GO:0005813">
    <property type="term" value="C:centrosome"/>
    <property type="evidence" value="ECO:0007669"/>
    <property type="project" value="UniProtKB-SubCell"/>
</dbReference>
<dbReference type="InterPro" id="IPR002110">
    <property type="entry name" value="Ankyrin_rpt"/>
</dbReference>
<feature type="domain" description="TopBP1/SLF1 BRCT" evidence="11">
    <location>
        <begin position="83"/>
        <end position="172"/>
    </location>
</feature>
<keyword evidence="4" id="KW-0677">Repeat</keyword>
<keyword evidence="5" id="KW-0227">DNA damage</keyword>
<feature type="non-terminal residue" evidence="12">
    <location>
        <position position="1010"/>
    </location>
</feature>
<dbReference type="GO" id="GO:2000781">
    <property type="term" value="P:positive regulation of double-strand break repair"/>
    <property type="evidence" value="ECO:0007669"/>
    <property type="project" value="InterPro"/>
</dbReference>
<dbReference type="SUPFAM" id="SSF52113">
    <property type="entry name" value="BRCT domain"/>
    <property type="match status" value="1"/>
</dbReference>
<evidence type="ECO:0000256" key="3">
    <source>
        <dbReference type="ARBA" id="ARBA00022490"/>
    </source>
</evidence>
<evidence type="ECO:0000256" key="9">
    <source>
        <dbReference type="PROSITE-ProRule" id="PRU00023"/>
    </source>
</evidence>
<dbReference type="InterPro" id="IPR057595">
    <property type="entry name" value="TopB1_SLF1_BRCT"/>
</dbReference>
<organism evidence="12 13">
    <name type="scientific">Aegotheles bennettii</name>
    <dbReference type="NCBI Taxonomy" id="48278"/>
    <lineage>
        <taxon>Eukaryota</taxon>
        <taxon>Metazoa</taxon>
        <taxon>Chordata</taxon>
        <taxon>Craniata</taxon>
        <taxon>Vertebrata</taxon>
        <taxon>Euteleostomi</taxon>
        <taxon>Archelosauria</taxon>
        <taxon>Archosauria</taxon>
        <taxon>Dinosauria</taxon>
        <taxon>Saurischia</taxon>
        <taxon>Theropoda</taxon>
        <taxon>Coelurosauria</taxon>
        <taxon>Aves</taxon>
        <taxon>Neognathae</taxon>
        <taxon>Neoaves</taxon>
        <taxon>Strisores</taxon>
        <taxon>Caprimulgiformes</taxon>
        <taxon>Aegothelidae</taxon>
        <taxon>Aegotheles</taxon>
    </lineage>
</organism>
<dbReference type="SUPFAM" id="SSF48403">
    <property type="entry name" value="Ankyrin repeat"/>
    <property type="match status" value="1"/>
</dbReference>
<dbReference type="SMART" id="SM00248">
    <property type="entry name" value="ANK"/>
    <property type="match status" value="3"/>
</dbReference>
<dbReference type="PANTHER" id="PTHR46677:SF1">
    <property type="entry name" value="SMC5-SMC6 COMPLEX LOCALIZATION FACTOR PROTEIN 1"/>
    <property type="match status" value="1"/>
</dbReference>
<evidence type="ECO:0000313" key="12">
    <source>
        <dbReference type="EMBL" id="NWX22772.1"/>
    </source>
</evidence>
<evidence type="ECO:0000256" key="7">
    <source>
        <dbReference type="ARBA" id="ARBA00023212"/>
    </source>
</evidence>
<dbReference type="AlphaFoldDB" id="A0A7K6UIJ5"/>
<keyword evidence="7" id="KW-0206">Cytoskeleton</keyword>
<dbReference type="Gene3D" id="1.25.40.20">
    <property type="entry name" value="Ankyrin repeat-containing domain"/>
    <property type="match status" value="1"/>
</dbReference>
<dbReference type="Pfam" id="PF12796">
    <property type="entry name" value="Ank_2"/>
    <property type="match status" value="1"/>
</dbReference>
<evidence type="ECO:0000256" key="1">
    <source>
        <dbReference type="ARBA" id="ARBA00004123"/>
    </source>
</evidence>
<evidence type="ECO:0000313" key="13">
    <source>
        <dbReference type="Proteomes" id="UP000559068"/>
    </source>
</evidence>
<feature type="non-terminal residue" evidence="12">
    <location>
        <position position="1"/>
    </location>
</feature>
<keyword evidence="10" id="KW-0812">Transmembrane</keyword>
<comment type="subcellular location">
    <subcellularLocation>
        <location evidence="2">Cytoplasm</location>
        <location evidence="2">Cytoskeleton</location>
        <location evidence="2">Microtubule organizing center</location>
        <location evidence="2">Centrosome</location>
    </subcellularLocation>
    <subcellularLocation>
        <location evidence="1">Nucleus</location>
    </subcellularLocation>
</comment>
<feature type="repeat" description="ANK" evidence="9">
    <location>
        <begin position="757"/>
        <end position="790"/>
    </location>
</feature>
<dbReference type="Pfam" id="PF23294">
    <property type="entry name" value="BRCT_TopB1_SLF1"/>
    <property type="match status" value="1"/>
</dbReference>
<proteinExistence type="predicted"/>
<dbReference type="EMBL" id="VZRW01011881">
    <property type="protein sequence ID" value="NWX22772.1"/>
    <property type="molecule type" value="Genomic_DNA"/>
</dbReference>
<dbReference type="PROSITE" id="PS50088">
    <property type="entry name" value="ANK_REPEAT"/>
    <property type="match status" value="2"/>
</dbReference>
<gene>
    <name evidence="12" type="primary">Slf1</name>
    <name evidence="12" type="ORF">AEGBEN_R01199</name>
</gene>
<dbReference type="InterPro" id="IPR036770">
    <property type="entry name" value="Ankyrin_rpt-contain_sf"/>
</dbReference>